<evidence type="ECO:0000256" key="9">
    <source>
        <dbReference type="ARBA" id="ARBA00022989"/>
    </source>
</evidence>
<dbReference type="PANTHER" id="PTHR43390">
    <property type="entry name" value="SIGNAL PEPTIDASE I"/>
    <property type="match status" value="1"/>
</dbReference>
<organism evidence="14 15">
    <name type="scientific">Fictibacillus phosphorivorans</name>
    <dbReference type="NCBI Taxonomy" id="1221500"/>
    <lineage>
        <taxon>Bacteria</taxon>
        <taxon>Bacillati</taxon>
        <taxon>Bacillota</taxon>
        <taxon>Bacilli</taxon>
        <taxon>Bacillales</taxon>
        <taxon>Fictibacillaceae</taxon>
        <taxon>Fictibacillus</taxon>
    </lineage>
</organism>
<dbReference type="InterPro" id="IPR036286">
    <property type="entry name" value="LexA/Signal_pep-like_sf"/>
</dbReference>
<comment type="caution">
    <text evidence="14">The sequence shown here is derived from an EMBL/GenBank/DDBJ whole genome shotgun (WGS) entry which is preliminary data.</text>
</comment>
<feature type="domain" description="Peptidase S26" evidence="13">
    <location>
        <begin position="12"/>
        <end position="177"/>
    </location>
</feature>
<dbReference type="GO" id="GO:0005886">
    <property type="term" value="C:plasma membrane"/>
    <property type="evidence" value="ECO:0007669"/>
    <property type="project" value="UniProtKB-SubCell"/>
</dbReference>
<dbReference type="PANTHER" id="PTHR43390:SF1">
    <property type="entry name" value="CHLOROPLAST PROCESSING PEPTIDASE"/>
    <property type="match status" value="1"/>
</dbReference>
<dbReference type="GO" id="GO:0009003">
    <property type="term" value="F:signal peptidase activity"/>
    <property type="evidence" value="ECO:0007669"/>
    <property type="project" value="UniProtKB-EC"/>
</dbReference>
<comment type="subcellular location">
    <subcellularLocation>
        <location evidence="2">Cell membrane</location>
        <topology evidence="2">Single-pass type II membrane protein</topology>
    </subcellularLocation>
    <subcellularLocation>
        <location evidence="12">Membrane</location>
        <topology evidence="12">Single-pass type II membrane protein</topology>
    </subcellularLocation>
</comment>
<dbReference type="EC" id="3.4.21.89" evidence="4 12"/>
<gene>
    <name evidence="14" type="ORF">AWM68_04440</name>
</gene>
<dbReference type="PROSITE" id="PS00761">
    <property type="entry name" value="SPASE_I_3"/>
    <property type="match status" value="1"/>
</dbReference>
<feature type="active site" evidence="11">
    <location>
        <position position="83"/>
    </location>
</feature>
<feature type="active site" evidence="11">
    <location>
        <position position="42"/>
    </location>
</feature>
<dbReference type="GO" id="GO:0004252">
    <property type="term" value="F:serine-type endopeptidase activity"/>
    <property type="evidence" value="ECO:0007669"/>
    <property type="project" value="InterPro"/>
</dbReference>
<dbReference type="InterPro" id="IPR019757">
    <property type="entry name" value="Pept_S26A_signal_pept_1_Lys-AS"/>
</dbReference>
<evidence type="ECO:0000256" key="3">
    <source>
        <dbReference type="ARBA" id="ARBA00009370"/>
    </source>
</evidence>
<evidence type="ECO:0000256" key="10">
    <source>
        <dbReference type="ARBA" id="ARBA00023136"/>
    </source>
</evidence>
<proteinExistence type="inferred from homology"/>
<dbReference type="CDD" id="cd06530">
    <property type="entry name" value="S26_SPase_I"/>
    <property type="match status" value="1"/>
</dbReference>
<evidence type="ECO:0000313" key="14">
    <source>
        <dbReference type="EMBL" id="KZE67112.1"/>
    </source>
</evidence>
<dbReference type="InterPro" id="IPR019758">
    <property type="entry name" value="Pept_S26A_signal_pept_1_CS"/>
</dbReference>
<protein>
    <recommendedName>
        <fullName evidence="4 12">Signal peptidase I</fullName>
        <ecNumber evidence="4 12">3.4.21.89</ecNumber>
    </recommendedName>
</protein>
<evidence type="ECO:0000256" key="2">
    <source>
        <dbReference type="ARBA" id="ARBA00004401"/>
    </source>
</evidence>
<evidence type="ECO:0000256" key="11">
    <source>
        <dbReference type="PIRSR" id="PIRSR600223-1"/>
    </source>
</evidence>
<keyword evidence="9 12" id="KW-1133">Transmembrane helix</keyword>
<dbReference type="FunFam" id="2.10.109.10:FF:000008">
    <property type="entry name" value="Signal peptidase I"/>
    <property type="match status" value="1"/>
</dbReference>
<keyword evidence="15" id="KW-1185">Reference proteome</keyword>
<evidence type="ECO:0000256" key="7">
    <source>
        <dbReference type="ARBA" id="ARBA00022692"/>
    </source>
</evidence>
<evidence type="ECO:0000256" key="5">
    <source>
        <dbReference type="ARBA" id="ARBA00022475"/>
    </source>
</evidence>
<dbReference type="OrthoDB" id="9802919at2"/>
<comment type="catalytic activity">
    <reaction evidence="1 12">
        <text>Cleavage of hydrophobic, N-terminal signal or leader sequences from secreted and periplasmic proteins.</text>
        <dbReference type="EC" id="3.4.21.89"/>
    </reaction>
</comment>
<evidence type="ECO:0000256" key="4">
    <source>
        <dbReference type="ARBA" id="ARBA00013208"/>
    </source>
</evidence>
<dbReference type="Pfam" id="PF10502">
    <property type="entry name" value="Peptidase_S26"/>
    <property type="match status" value="1"/>
</dbReference>
<sequence length="191" mass="21821">MSSARKERNGLVDWIKAIGVALILAIIIKKFLIEQYVVYGESMMPTIQNGNRLIINKIGYEIGNPERFDLVVFKANPKEDYIKRVIGLPGDHIAYKDDKLYINNKAVAEPYLQEFKKFAGNRTLTGNFTLEEITGHDTVPKGKIFVLGDNRLHSIDSRHIGFVEMTDIVGEANIRYWPVDEMKVFNGFKKE</sequence>
<evidence type="ECO:0000256" key="6">
    <source>
        <dbReference type="ARBA" id="ARBA00022670"/>
    </source>
</evidence>
<accession>A0A163RLE3</accession>
<feature type="transmembrane region" description="Helical" evidence="12">
    <location>
        <begin position="14"/>
        <end position="33"/>
    </location>
</feature>
<keyword evidence="5" id="KW-1003">Cell membrane</keyword>
<dbReference type="AlphaFoldDB" id="A0A163RLE3"/>
<dbReference type="SUPFAM" id="SSF51306">
    <property type="entry name" value="LexA/Signal peptidase"/>
    <property type="match status" value="1"/>
</dbReference>
<dbReference type="Gene3D" id="2.10.109.10">
    <property type="entry name" value="Umud Fragment, subunit A"/>
    <property type="match status" value="1"/>
</dbReference>
<dbReference type="PROSITE" id="PS00760">
    <property type="entry name" value="SPASE_I_2"/>
    <property type="match status" value="1"/>
</dbReference>
<keyword evidence="10 12" id="KW-0472">Membrane</keyword>
<evidence type="ECO:0000256" key="1">
    <source>
        <dbReference type="ARBA" id="ARBA00000677"/>
    </source>
</evidence>
<dbReference type="PRINTS" id="PR00727">
    <property type="entry name" value="LEADERPTASE"/>
</dbReference>
<keyword evidence="7 12" id="KW-0812">Transmembrane</keyword>
<dbReference type="EMBL" id="LRFC01000012">
    <property type="protein sequence ID" value="KZE67112.1"/>
    <property type="molecule type" value="Genomic_DNA"/>
</dbReference>
<dbReference type="GO" id="GO:0006465">
    <property type="term" value="P:signal peptide processing"/>
    <property type="evidence" value="ECO:0007669"/>
    <property type="project" value="InterPro"/>
</dbReference>
<keyword evidence="8 12" id="KW-0378">Hydrolase</keyword>
<evidence type="ECO:0000259" key="13">
    <source>
        <dbReference type="Pfam" id="PF10502"/>
    </source>
</evidence>
<keyword evidence="6 12" id="KW-0645">Protease</keyword>
<evidence type="ECO:0000313" key="15">
    <source>
        <dbReference type="Proteomes" id="UP000076567"/>
    </source>
</evidence>
<evidence type="ECO:0000256" key="8">
    <source>
        <dbReference type="ARBA" id="ARBA00022801"/>
    </source>
</evidence>
<evidence type="ECO:0000256" key="12">
    <source>
        <dbReference type="RuleBase" id="RU362042"/>
    </source>
</evidence>
<comment type="similarity">
    <text evidence="3 12">Belongs to the peptidase S26 family.</text>
</comment>
<dbReference type="Proteomes" id="UP000076567">
    <property type="component" value="Unassembled WGS sequence"/>
</dbReference>
<dbReference type="RefSeq" id="WP_066239721.1">
    <property type="nucleotide sequence ID" value="NZ_LRFC01000012.1"/>
</dbReference>
<dbReference type="InterPro" id="IPR019533">
    <property type="entry name" value="Peptidase_S26"/>
</dbReference>
<name>A0A163RLE3_9BACL</name>
<dbReference type="InterPro" id="IPR000223">
    <property type="entry name" value="Pept_S26A_signal_pept_1"/>
</dbReference>
<dbReference type="NCBIfam" id="TIGR02227">
    <property type="entry name" value="sigpep_I_bact"/>
    <property type="match status" value="1"/>
</dbReference>
<reference evidence="15" key="1">
    <citation type="submission" date="2016-01" db="EMBL/GenBank/DDBJ databases">
        <title>Draft genome of Chromobacterium sp. F49.</title>
        <authorList>
            <person name="Hong K.W."/>
        </authorList>
    </citation>
    <scope>NUCLEOTIDE SEQUENCE [LARGE SCALE GENOMIC DNA]</scope>
    <source>
        <strain evidence="15">P7IIIA</strain>
    </source>
</reference>